<feature type="domain" description="Peptidase S9 prolyl oligopeptidase catalytic" evidence="2">
    <location>
        <begin position="696"/>
        <end position="896"/>
    </location>
</feature>
<dbReference type="GO" id="GO:0006508">
    <property type="term" value="P:proteolysis"/>
    <property type="evidence" value="ECO:0007669"/>
    <property type="project" value="InterPro"/>
</dbReference>
<dbReference type="PATRIC" id="fig|294710.3.peg.97"/>
<comment type="caution">
    <text evidence="3">The sequence shown here is derived from an EMBL/GenBank/DDBJ whole genome shotgun (WGS) entry which is preliminary data.</text>
</comment>
<evidence type="ECO:0000259" key="2">
    <source>
        <dbReference type="Pfam" id="PF00326"/>
    </source>
</evidence>
<organism evidence="3 4">
    <name type="scientific">Proteiniphilum acetatigenes</name>
    <dbReference type="NCBI Taxonomy" id="294710"/>
    <lineage>
        <taxon>Bacteria</taxon>
        <taxon>Pseudomonadati</taxon>
        <taxon>Bacteroidota</taxon>
        <taxon>Bacteroidia</taxon>
        <taxon>Bacteroidales</taxon>
        <taxon>Dysgonomonadaceae</taxon>
        <taxon>Proteiniphilum</taxon>
    </lineage>
</organism>
<dbReference type="GO" id="GO:0004252">
    <property type="term" value="F:serine-type endopeptidase activity"/>
    <property type="evidence" value="ECO:0007669"/>
    <property type="project" value="TreeGrafter"/>
</dbReference>
<protein>
    <submittedName>
        <fullName evidence="3">Peptidase, S9A/B/C family, catalytic domain protein</fullName>
    </submittedName>
</protein>
<evidence type="ECO:0000256" key="1">
    <source>
        <dbReference type="ARBA" id="ARBA00022801"/>
    </source>
</evidence>
<sequence length="922" mass="105443">MIHRSLLPIAAGLLLANALYSQKKTLDHSVYDSWNSLSKTTVSDDGRIMATLIAPQEGDTALTLHDLNGKRSLMQERVTQFRLSSDGEWTVGVIKAPFAERRQARIDKKKEDEQPKDTLLIIHNPTFAVEKIAGAKSFKTAEKSFTHLAYSISLPGDTVHKKEKEKEALILRNLATRKEDTLRQAKEHLFSKEGKSFAVVIEPEKNDSTSEQGVLLFDLKRPTKQWISSDKRSYKSLAFDEEGAQLLYLSTADTSKVEQKQYDLRYYAAGADTARLIADSGTVGLPEGWIFSEHASPSFSRDGNRILIGAAPRQEPKDSTLVDFEMASLDIWHWQEPLIQPQQLAQLNREKSRTYAGIIDPNLPGHFLPVATEEMPYASIADEGNGRYALLWSDLPYQLESQWDVSPRYDVWVMDLQEHRLQHVGAPVAGRPMLSPAGNYTLWWDAMQQHWFLYDNREESTRNLTREIPVNFWNEKNDVPAAPGPYGLAAWGAEDEFLLLYDAFDIWTIDPKGKANPVNITSGKGRSDSLTFRYVNTDREKRFIEKEEQLLLSAFDNKSKKNGWYTLAQKGRNPLKKRVMERFTYSSLIRAKEKDLYLFEKSNFHTVPDLYVTTDFWKSAERLTTINPQMKEYNWGTAELISWTSYTGEPLQGILYKPEDFNPAQCYPMMIYFYEKHSDDLYRWFTPAPSRSVINIPFFVSRGYLVFTPDIRYSVGQPGMDAYNAVVSGAEALAKNTWVDAANMAIQGQSWGGYQVAYLVTKTNLFRAAGAGAPVSNMTSAYGGIRWESGRSRQFQYEQTQSRIGVPMSDSLQLYIDNSPVFFADKVETPLLIMHNDKDGAVPWYQGIEYFMMLRRLGKPVWMLQYNEEEHNLRQRRNSKDLSIRLQQFFDHYLKGDPAPVWMTKGVPALEKGKTWGYETDR</sequence>
<dbReference type="EMBL" id="LGGN01000012">
    <property type="protein sequence ID" value="KUK78658.1"/>
    <property type="molecule type" value="Genomic_DNA"/>
</dbReference>
<dbReference type="SUPFAM" id="SSF53474">
    <property type="entry name" value="alpha/beta-Hydrolases"/>
    <property type="match status" value="1"/>
</dbReference>
<dbReference type="Gene3D" id="3.40.50.1820">
    <property type="entry name" value="alpha/beta hydrolase"/>
    <property type="match status" value="1"/>
</dbReference>
<proteinExistence type="predicted"/>
<reference evidence="4" key="1">
    <citation type="journal article" date="2015" name="MBio">
        <title>Genome-Resolved Metagenomic Analysis Reveals Roles for Candidate Phyla and Other Microbial Community Members in Biogeochemical Transformations in Oil Reservoirs.</title>
        <authorList>
            <person name="Hu P."/>
            <person name="Tom L."/>
            <person name="Singh A."/>
            <person name="Thomas B.C."/>
            <person name="Baker B.J."/>
            <person name="Piceno Y.M."/>
            <person name="Andersen G.L."/>
            <person name="Banfield J.F."/>
        </authorList>
    </citation>
    <scope>NUCLEOTIDE SEQUENCE [LARGE SCALE GENOMIC DNA]</scope>
</reference>
<evidence type="ECO:0000313" key="4">
    <source>
        <dbReference type="Proteomes" id="UP000053860"/>
    </source>
</evidence>
<accession>A0A101HKY0</accession>
<dbReference type="PANTHER" id="PTHR42776:SF27">
    <property type="entry name" value="DIPEPTIDYL PEPTIDASE FAMILY MEMBER 6"/>
    <property type="match status" value="1"/>
</dbReference>
<dbReference type="InterPro" id="IPR001375">
    <property type="entry name" value="Peptidase_S9_cat"/>
</dbReference>
<dbReference type="AlphaFoldDB" id="A0A101HKY0"/>
<dbReference type="Proteomes" id="UP000053860">
    <property type="component" value="Unassembled WGS sequence"/>
</dbReference>
<gene>
    <name evidence="3" type="ORF">XD92_0141</name>
</gene>
<dbReference type="Pfam" id="PF00326">
    <property type="entry name" value="Peptidase_S9"/>
    <property type="match status" value="1"/>
</dbReference>
<dbReference type="SUPFAM" id="SSF82171">
    <property type="entry name" value="DPP6 N-terminal domain-like"/>
    <property type="match status" value="1"/>
</dbReference>
<dbReference type="PANTHER" id="PTHR42776">
    <property type="entry name" value="SERINE PEPTIDASE S9 FAMILY MEMBER"/>
    <property type="match status" value="1"/>
</dbReference>
<evidence type="ECO:0000313" key="3">
    <source>
        <dbReference type="EMBL" id="KUK78658.1"/>
    </source>
</evidence>
<dbReference type="InterPro" id="IPR029058">
    <property type="entry name" value="AB_hydrolase_fold"/>
</dbReference>
<keyword evidence="1" id="KW-0378">Hydrolase</keyword>
<name>A0A101HKY0_9BACT</name>